<dbReference type="AlphaFoldDB" id="A0A917JWQ4"/>
<dbReference type="Proteomes" id="UP001500220">
    <property type="component" value="Unassembled WGS sequence"/>
</dbReference>
<evidence type="ECO:0000313" key="1">
    <source>
        <dbReference type="EMBL" id="GAA0503828.1"/>
    </source>
</evidence>
<dbReference type="EMBL" id="BAAAHC010000001">
    <property type="protein sequence ID" value="GAA0503828.1"/>
    <property type="molecule type" value="Genomic_DNA"/>
</dbReference>
<protein>
    <submittedName>
        <fullName evidence="2">Uncharacterized protein</fullName>
    </submittedName>
</protein>
<evidence type="ECO:0000313" key="2">
    <source>
        <dbReference type="EMBL" id="GGI87692.1"/>
    </source>
</evidence>
<reference evidence="2 3" key="1">
    <citation type="journal article" date="2014" name="Int. J. Syst. Evol. Microbiol.">
        <title>Complete genome sequence of Corynebacterium casei LMG S-19264T (=DSM 44701T), isolated from a smear-ripened cheese.</title>
        <authorList>
            <consortium name="US DOE Joint Genome Institute (JGI-PGF)"/>
            <person name="Walter F."/>
            <person name="Albersmeier A."/>
            <person name="Kalinowski J."/>
            <person name="Ruckert C."/>
        </authorList>
    </citation>
    <scope>NUCLEOTIDE SEQUENCE [LARGE SCALE GENOMIC DNA]</scope>
    <source>
        <strain evidence="2 3">CGMCC 4.7206</strain>
    </source>
</reference>
<reference evidence="1 4" key="2">
    <citation type="journal article" date="2019" name="Int. J. Syst. Evol. Microbiol.">
        <title>The Global Catalogue of Microorganisms (GCM) 10K type strain sequencing project: providing services to taxonomists for standard genome sequencing and annotation.</title>
        <authorList>
            <consortium name="The Broad Institute Genomics Platform"/>
            <consortium name="The Broad Institute Genome Sequencing Center for Infectious Disease"/>
            <person name="Wu L."/>
            <person name="Ma J."/>
        </authorList>
    </citation>
    <scope>NUCLEOTIDE SEQUENCE [LARGE SCALE GENOMIC DNA]</scope>
    <source>
        <strain evidence="1 4">JCM 10664</strain>
    </source>
</reference>
<organism evidence="2 3">
    <name type="scientific">Saccharopolyspora thermophila</name>
    <dbReference type="NCBI Taxonomy" id="89367"/>
    <lineage>
        <taxon>Bacteria</taxon>
        <taxon>Bacillati</taxon>
        <taxon>Actinomycetota</taxon>
        <taxon>Actinomycetes</taxon>
        <taxon>Pseudonocardiales</taxon>
        <taxon>Pseudonocardiaceae</taxon>
        <taxon>Saccharopolyspora</taxon>
    </lineage>
</organism>
<accession>A0A917JWQ4</accession>
<comment type="caution">
    <text evidence="2">The sequence shown here is derived from an EMBL/GenBank/DDBJ whole genome shotgun (WGS) entry which is preliminary data.</text>
</comment>
<proteinExistence type="predicted"/>
<gene>
    <name evidence="1" type="ORF">GCM10009545_01920</name>
    <name evidence="2" type="ORF">GCM10011581_25930</name>
</gene>
<dbReference type="EMBL" id="BMMT01000008">
    <property type="protein sequence ID" value="GGI87692.1"/>
    <property type="molecule type" value="Genomic_DNA"/>
</dbReference>
<reference evidence="2" key="3">
    <citation type="submission" date="2020-09" db="EMBL/GenBank/DDBJ databases">
        <authorList>
            <person name="Sun Q."/>
            <person name="Zhou Y."/>
        </authorList>
    </citation>
    <scope>NUCLEOTIDE SEQUENCE</scope>
    <source>
        <strain evidence="2">CGMCC 4.7206</strain>
    </source>
</reference>
<name>A0A917JWQ4_9PSEU</name>
<reference evidence="1" key="4">
    <citation type="submission" date="2023-12" db="EMBL/GenBank/DDBJ databases">
        <authorList>
            <person name="Sun Q."/>
            <person name="Inoue M."/>
        </authorList>
    </citation>
    <scope>NUCLEOTIDE SEQUENCE</scope>
    <source>
        <strain evidence="1">JCM 10664</strain>
    </source>
</reference>
<evidence type="ECO:0000313" key="4">
    <source>
        <dbReference type="Proteomes" id="UP001500220"/>
    </source>
</evidence>
<evidence type="ECO:0000313" key="3">
    <source>
        <dbReference type="Proteomes" id="UP000597989"/>
    </source>
</evidence>
<keyword evidence="4" id="KW-1185">Reference proteome</keyword>
<dbReference type="Proteomes" id="UP000597989">
    <property type="component" value="Unassembled WGS sequence"/>
</dbReference>
<sequence length="136" mass="14265">MPQWSRVTRDGLTAVLTQDGSDVAVCIGGHRRGLPTSILAPVPPVQARRRHAAGTGLASITRRRFPPPTGTEISGVIVVTVRKLVSANGVEHWVIPNASTALCGVPLVSLTLPDPLRTYVPCTGCPGKLAARETTA</sequence>